<dbReference type="GO" id="GO:0006744">
    <property type="term" value="P:ubiquinone biosynthetic process"/>
    <property type="evidence" value="ECO:0007669"/>
    <property type="project" value="InterPro"/>
</dbReference>
<dbReference type="Pfam" id="PF01545">
    <property type="entry name" value="Cation_efflux"/>
    <property type="match status" value="1"/>
</dbReference>
<evidence type="ECO:0000256" key="7">
    <source>
        <dbReference type="ARBA" id="ARBA00023065"/>
    </source>
</evidence>
<dbReference type="AlphaFoldDB" id="A0AA39LZP5"/>
<dbReference type="GO" id="GO:0008324">
    <property type="term" value="F:monoatomic cation transmembrane transporter activity"/>
    <property type="evidence" value="ECO:0007669"/>
    <property type="project" value="InterPro"/>
</dbReference>
<keyword evidence="3 11" id="KW-0812">Transmembrane</keyword>
<reference evidence="13" key="1">
    <citation type="submission" date="2023-06" db="EMBL/GenBank/DDBJ databases">
        <title>Genomic analysis of the entomopathogenic nematode Steinernema hermaphroditum.</title>
        <authorList>
            <person name="Schwarz E.M."/>
            <person name="Heppert J.K."/>
            <person name="Baniya A."/>
            <person name="Schwartz H.T."/>
            <person name="Tan C.-H."/>
            <person name="Antoshechkin I."/>
            <person name="Sternberg P.W."/>
            <person name="Goodrich-Blair H."/>
            <person name="Dillman A.R."/>
        </authorList>
    </citation>
    <scope>NUCLEOTIDE SEQUENCE</scope>
    <source>
        <strain evidence="13">PS9179</strain>
        <tissue evidence="13">Whole animal</tissue>
    </source>
</reference>
<evidence type="ECO:0000256" key="1">
    <source>
        <dbReference type="ARBA" id="ARBA00004166"/>
    </source>
</evidence>
<evidence type="ECO:0000256" key="3">
    <source>
        <dbReference type="ARBA" id="ARBA00022692"/>
    </source>
</evidence>
<evidence type="ECO:0000256" key="8">
    <source>
        <dbReference type="ARBA" id="ARBA00023136"/>
    </source>
</evidence>
<feature type="transmembrane region" description="Helical" evidence="11">
    <location>
        <begin position="78"/>
        <end position="100"/>
    </location>
</feature>
<feature type="transmembrane region" description="Helical" evidence="11">
    <location>
        <begin position="184"/>
        <end position="203"/>
    </location>
</feature>
<evidence type="ECO:0000256" key="5">
    <source>
        <dbReference type="ARBA" id="ARBA00022989"/>
    </source>
</evidence>
<dbReference type="Gene3D" id="1.20.1510.10">
    <property type="entry name" value="Cation efflux protein transmembrane domain"/>
    <property type="match status" value="1"/>
</dbReference>
<feature type="transmembrane region" description="Helical" evidence="11">
    <location>
        <begin position="209"/>
        <end position="231"/>
    </location>
</feature>
<feature type="transmembrane region" description="Helical" evidence="11">
    <location>
        <begin position="120"/>
        <end position="138"/>
    </location>
</feature>
<dbReference type="Pfam" id="PF03232">
    <property type="entry name" value="COQ7"/>
    <property type="match status" value="1"/>
</dbReference>
<proteinExistence type="predicted"/>
<evidence type="ECO:0000256" key="11">
    <source>
        <dbReference type="SAM" id="Phobius"/>
    </source>
</evidence>
<sequence>MIRSLGEAWQRPQGRRACLAALASGCCSAFLFYCVSVTRSLVLTGATWLSLFSCFSLLSSIISMTASHKASAKFSFGLARAPVLAVFAATMLALLSSFFILKEAAERLLEGEHHMHPHPLFISGAVAAGIALMLAAYAPDAQPFQHVLTVATSSSLQEHAADLSHAVCYVVPGLSRLLLPRINAMSLLAGITAVCCVATHFFVEEFLMIDSVVALILSLSVFLTMLPLTWYTGEILLQTSPPHILNQLDRCISEASTCDGVLELKSAHFWQLDFASMVGTVDVRVRRDADEQLVLSYVTEKLSSVVSILTVQVMKDATTAWSGVMHNYVVPGIQAPAPVAYNYNGMYHEVNHHDSQPISSIIKHMWDEEKEHLDTMERLCAKHSVPPTVFAPIFSVAAFALGAGTAMLGKEGAMACTVAVEELIGRHYNDQIKELIEDDPAAHKDLLKTLTRLRDEELEHHDTGIENDGLKAPMYDAMKWVIQTGCKGAIWVSEKV</sequence>
<comment type="subunit">
    <text evidence="9">Heterodimer with SLC30A5; form a functional zinc ion transmembrane transporter.</text>
</comment>
<gene>
    <name evidence="13" type="ORF">QR680_011841</name>
</gene>
<evidence type="ECO:0000259" key="12">
    <source>
        <dbReference type="Pfam" id="PF01545"/>
    </source>
</evidence>
<keyword evidence="8 11" id="KW-0472">Membrane</keyword>
<protein>
    <recommendedName>
        <fullName evidence="12">Cation efflux protein transmembrane domain-containing protein</fullName>
    </recommendedName>
</protein>
<evidence type="ECO:0000256" key="2">
    <source>
        <dbReference type="ARBA" id="ARBA00022448"/>
    </source>
</evidence>
<dbReference type="InterPro" id="IPR027469">
    <property type="entry name" value="Cation_efflux_TMD_sf"/>
</dbReference>
<dbReference type="PANTHER" id="PTHR46531">
    <property type="entry name" value="ZINC TRANSPORTER 6"/>
    <property type="match status" value="1"/>
</dbReference>
<organism evidence="13 14">
    <name type="scientific">Steinernema hermaphroditum</name>
    <dbReference type="NCBI Taxonomy" id="289476"/>
    <lineage>
        <taxon>Eukaryota</taxon>
        <taxon>Metazoa</taxon>
        <taxon>Ecdysozoa</taxon>
        <taxon>Nematoda</taxon>
        <taxon>Chromadorea</taxon>
        <taxon>Rhabditida</taxon>
        <taxon>Tylenchina</taxon>
        <taxon>Panagrolaimomorpha</taxon>
        <taxon>Strongyloidoidea</taxon>
        <taxon>Steinernematidae</taxon>
        <taxon>Steinernema</taxon>
    </lineage>
</organism>
<keyword evidence="6" id="KW-0333">Golgi apparatus</keyword>
<dbReference type="SUPFAM" id="SSF161111">
    <property type="entry name" value="Cation efflux protein transmembrane domain-like"/>
    <property type="match status" value="1"/>
</dbReference>
<comment type="subcellular location">
    <subcellularLocation>
        <location evidence="1">Golgi apparatus</location>
        <location evidence="1">trans-Golgi network membrane</location>
        <topology evidence="1">Multi-pass membrane protein</topology>
    </subcellularLocation>
</comment>
<feature type="domain" description="Cation efflux protein transmembrane" evidence="12">
    <location>
        <begin position="19"/>
        <end position="237"/>
    </location>
</feature>
<keyword evidence="4" id="KW-0862">Zinc</keyword>
<evidence type="ECO:0000256" key="6">
    <source>
        <dbReference type="ARBA" id="ARBA00023034"/>
    </source>
</evidence>
<comment type="function">
    <text evidence="10">Has probably no intrinsic transporter activity but together with SLC30A5 forms a functional zinc ion:proton antiporter heterodimer, mediating zinc entry into the lumen of organelles along the secretory pathway. As part of that zinc ion:proton antiporter, contributes to zinc ion homeostasis within the early secretory pathway and regulates the activation and folding of enzymes like alkaline phosphatases and enzymes involved in phosphatidylinositol glycan anchor biosynthesis.</text>
</comment>
<accession>A0AA39LZP5</accession>
<dbReference type="CDD" id="cd01042">
    <property type="entry name" value="DMQH"/>
    <property type="match status" value="1"/>
</dbReference>
<dbReference type="InterPro" id="IPR011566">
    <property type="entry name" value="Ubq_synth_Coq7"/>
</dbReference>
<dbReference type="GO" id="GO:0016020">
    <property type="term" value="C:membrane"/>
    <property type="evidence" value="ECO:0007669"/>
    <property type="project" value="InterPro"/>
</dbReference>
<dbReference type="InterPro" id="IPR058533">
    <property type="entry name" value="Cation_efflux_TM"/>
</dbReference>
<dbReference type="EMBL" id="JAUCMV010000002">
    <property type="protein sequence ID" value="KAK0415234.1"/>
    <property type="molecule type" value="Genomic_DNA"/>
</dbReference>
<keyword evidence="14" id="KW-1185">Reference proteome</keyword>
<comment type="caution">
    <text evidence="13">The sequence shown here is derived from an EMBL/GenBank/DDBJ whole genome shotgun (WGS) entry which is preliminary data.</text>
</comment>
<dbReference type="GO" id="GO:0005794">
    <property type="term" value="C:Golgi apparatus"/>
    <property type="evidence" value="ECO:0007669"/>
    <property type="project" value="UniProtKB-SubCell"/>
</dbReference>
<evidence type="ECO:0000313" key="13">
    <source>
        <dbReference type="EMBL" id="KAK0415234.1"/>
    </source>
</evidence>
<evidence type="ECO:0000256" key="10">
    <source>
        <dbReference type="ARBA" id="ARBA00045455"/>
    </source>
</evidence>
<dbReference type="GO" id="GO:0006829">
    <property type="term" value="P:zinc ion transport"/>
    <property type="evidence" value="ECO:0007669"/>
    <property type="project" value="TreeGrafter"/>
</dbReference>
<dbReference type="SUPFAM" id="SSF47240">
    <property type="entry name" value="Ferritin-like"/>
    <property type="match status" value="1"/>
</dbReference>
<evidence type="ECO:0000256" key="4">
    <source>
        <dbReference type="ARBA" id="ARBA00022833"/>
    </source>
</evidence>
<dbReference type="InterPro" id="IPR009078">
    <property type="entry name" value="Ferritin-like_SF"/>
</dbReference>
<keyword evidence="5 11" id="KW-1133">Transmembrane helix</keyword>
<evidence type="ECO:0000256" key="9">
    <source>
        <dbReference type="ARBA" id="ARBA00038600"/>
    </source>
</evidence>
<dbReference type="PANTHER" id="PTHR46531:SF1">
    <property type="entry name" value="ZINC TRANSPORTER 6"/>
    <property type="match status" value="1"/>
</dbReference>
<keyword evidence="2" id="KW-0813">Transport</keyword>
<name>A0AA39LZP5_9BILA</name>
<dbReference type="Proteomes" id="UP001175271">
    <property type="component" value="Unassembled WGS sequence"/>
</dbReference>
<evidence type="ECO:0000313" key="14">
    <source>
        <dbReference type="Proteomes" id="UP001175271"/>
    </source>
</evidence>
<feature type="transmembrane region" description="Helical" evidence="11">
    <location>
        <begin position="20"/>
        <end position="42"/>
    </location>
</feature>
<keyword evidence="7" id="KW-0406">Ion transport</keyword>
<dbReference type="GO" id="GO:0004497">
    <property type="term" value="F:monooxygenase activity"/>
    <property type="evidence" value="ECO:0007669"/>
    <property type="project" value="InterPro"/>
</dbReference>
<dbReference type="InterPro" id="IPR052005">
    <property type="entry name" value="CDF_SLC30A"/>
</dbReference>
<feature type="transmembrane region" description="Helical" evidence="11">
    <location>
        <begin position="48"/>
        <end position="66"/>
    </location>
</feature>